<proteinExistence type="inferred from homology"/>
<dbReference type="AlphaFoldDB" id="A0A7S8EDE1"/>
<dbReference type="Pfam" id="PF01636">
    <property type="entry name" value="APH"/>
    <property type="match status" value="1"/>
</dbReference>
<keyword evidence="4" id="KW-0808">Transferase</keyword>
<dbReference type="PANTHER" id="PTHR21064:SF6">
    <property type="entry name" value="AMINOGLYCOSIDE PHOSPHOTRANSFERASE DOMAIN-CONTAINING PROTEIN"/>
    <property type="match status" value="1"/>
</dbReference>
<dbReference type="InterPro" id="IPR002575">
    <property type="entry name" value="Aminoglycoside_PTrfase"/>
</dbReference>
<evidence type="ECO:0000256" key="1">
    <source>
        <dbReference type="ARBA" id="ARBA00038240"/>
    </source>
</evidence>
<dbReference type="RefSeq" id="WP_195172965.1">
    <property type="nucleotide sequence ID" value="NZ_CP062983.1"/>
</dbReference>
<feature type="domain" description="Aminoglycoside phosphotransferase" evidence="3">
    <location>
        <begin position="55"/>
        <end position="274"/>
    </location>
</feature>
<comment type="similarity">
    <text evidence="1">Belongs to the pseudomonas-type ThrB family.</text>
</comment>
<gene>
    <name evidence="4" type="ORF">G4Y79_11180</name>
</gene>
<evidence type="ECO:0000256" key="2">
    <source>
        <dbReference type="SAM" id="MobiDB-lite"/>
    </source>
</evidence>
<protein>
    <submittedName>
        <fullName evidence="4">Phosphotransferase</fullName>
    </submittedName>
</protein>
<dbReference type="KEGG" id="pmet:G4Y79_11180"/>
<dbReference type="PANTHER" id="PTHR21064">
    <property type="entry name" value="AMINOGLYCOSIDE PHOSPHOTRANSFERASE DOMAIN-CONTAINING PROTEIN-RELATED"/>
    <property type="match status" value="1"/>
</dbReference>
<keyword evidence="5" id="KW-1185">Reference proteome</keyword>
<name>A0A7S8EDE1_9CHLR</name>
<feature type="region of interest" description="Disordered" evidence="2">
    <location>
        <begin position="1"/>
        <end position="23"/>
    </location>
</feature>
<evidence type="ECO:0000313" key="4">
    <source>
        <dbReference type="EMBL" id="QPC84902.1"/>
    </source>
</evidence>
<accession>A0A7S8EDE1</accession>
<evidence type="ECO:0000313" key="5">
    <source>
        <dbReference type="Proteomes" id="UP000594468"/>
    </source>
</evidence>
<dbReference type="Proteomes" id="UP000594468">
    <property type="component" value="Chromosome"/>
</dbReference>
<dbReference type="EMBL" id="CP062983">
    <property type="protein sequence ID" value="QPC84902.1"/>
    <property type="molecule type" value="Genomic_DNA"/>
</dbReference>
<dbReference type="InterPro" id="IPR050249">
    <property type="entry name" value="Pseudomonas-type_ThrB"/>
</dbReference>
<dbReference type="SUPFAM" id="SSF56112">
    <property type="entry name" value="Protein kinase-like (PK-like)"/>
    <property type="match status" value="1"/>
</dbReference>
<dbReference type="GO" id="GO:0019202">
    <property type="term" value="F:amino acid kinase activity"/>
    <property type="evidence" value="ECO:0007669"/>
    <property type="project" value="TreeGrafter"/>
</dbReference>
<dbReference type="Gene3D" id="3.90.1200.10">
    <property type="match status" value="1"/>
</dbReference>
<organism evidence="4 5">
    <name type="scientific">Phototrophicus methaneseepsis</name>
    <dbReference type="NCBI Taxonomy" id="2710758"/>
    <lineage>
        <taxon>Bacteria</taxon>
        <taxon>Bacillati</taxon>
        <taxon>Chloroflexota</taxon>
        <taxon>Candidatus Thermofontia</taxon>
        <taxon>Phototrophicales</taxon>
        <taxon>Phototrophicaceae</taxon>
        <taxon>Phototrophicus</taxon>
    </lineage>
</organism>
<reference evidence="4 5" key="1">
    <citation type="submission" date="2020-02" db="EMBL/GenBank/DDBJ databases">
        <authorList>
            <person name="Zheng R.K."/>
            <person name="Sun C.M."/>
        </authorList>
    </citation>
    <scope>NUCLEOTIDE SEQUENCE [LARGE SCALE GENOMIC DNA]</scope>
    <source>
        <strain evidence="5">rifampicinis</strain>
    </source>
</reference>
<evidence type="ECO:0000259" key="3">
    <source>
        <dbReference type="Pfam" id="PF01636"/>
    </source>
</evidence>
<dbReference type="InterPro" id="IPR011009">
    <property type="entry name" value="Kinase-like_dom_sf"/>
</dbReference>
<sequence>MNKPYTYRDNPLPNDPSQTEPVPNDEAYWLTLAQQAITSQPGYANASVTWLAHTHNAVFLVENEAKNAVLYLYEHGVDFDMLLSEWEWLRAISMGTHLTVSQYLKLIQVRDEQTQQLIQGAIRQYLAGEPVAPANLTPAQMSLIGDFLAELHDFSARYTPIPNFVRPHLDYEGLFGPDGIYHPGEGVAVFTAQQNAVMQAVTEHVRTAMTELGKSRSEYGLIHGDLLSKNILFHEGNLRAIDFEYSGWGYYLYDLTPLLWQLKAQANYSTLAEALWNSYTSKRPLSARHKALLETFIAARQVASMRWLASNMTLPTVRDNAELLIAQRTTELEGFLQSGILNRHSITL</sequence>